<dbReference type="InterPro" id="IPR036875">
    <property type="entry name" value="Znf_CCHC_sf"/>
</dbReference>
<dbReference type="GO" id="GO:0003676">
    <property type="term" value="F:nucleic acid binding"/>
    <property type="evidence" value="ECO:0007669"/>
    <property type="project" value="InterPro"/>
</dbReference>
<dbReference type="InterPro" id="IPR001878">
    <property type="entry name" value="Znf_CCHC"/>
</dbReference>
<name>A0AAV3QGU4_LITER</name>
<gene>
    <name evidence="3" type="ORF">LIER_19199</name>
</gene>
<comment type="caution">
    <text evidence="3">The sequence shown here is derived from an EMBL/GenBank/DDBJ whole genome shotgun (WGS) entry which is preliminary data.</text>
</comment>
<accession>A0AAV3QGU4</accession>
<reference evidence="3 4" key="1">
    <citation type="submission" date="2024-01" db="EMBL/GenBank/DDBJ databases">
        <title>The complete chloroplast genome sequence of Lithospermum erythrorhizon: insights into the phylogenetic relationship among Boraginaceae species and the maternal lineages of purple gromwells.</title>
        <authorList>
            <person name="Okada T."/>
            <person name="Watanabe K."/>
        </authorList>
    </citation>
    <scope>NUCLEOTIDE SEQUENCE [LARGE SCALE GENOMIC DNA]</scope>
</reference>
<dbReference type="InterPro" id="IPR054722">
    <property type="entry name" value="PolX-like_BBD"/>
</dbReference>
<dbReference type="PANTHER" id="PTHR35317">
    <property type="entry name" value="OS04G0629600 PROTEIN"/>
    <property type="match status" value="1"/>
</dbReference>
<dbReference type="EMBL" id="BAABME010004711">
    <property type="protein sequence ID" value="GAA0163300.1"/>
    <property type="molecule type" value="Genomic_DNA"/>
</dbReference>
<evidence type="ECO:0000313" key="4">
    <source>
        <dbReference type="Proteomes" id="UP001454036"/>
    </source>
</evidence>
<dbReference type="SUPFAM" id="SSF57756">
    <property type="entry name" value="Retrovirus zinc finger-like domains"/>
    <property type="match status" value="1"/>
</dbReference>
<dbReference type="GO" id="GO:0008270">
    <property type="term" value="F:zinc ion binding"/>
    <property type="evidence" value="ECO:0007669"/>
    <property type="project" value="UniProtKB-KW"/>
</dbReference>
<proteinExistence type="predicted"/>
<dbReference type="AlphaFoldDB" id="A0AAV3QGU4"/>
<dbReference type="Pfam" id="PF14223">
    <property type="entry name" value="Retrotran_gag_2"/>
    <property type="match status" value="1"/>
</dbReference>
<dbReference type="Pfam" id="PF22936">
    <property type="entry name" value="Pol_BBD"/>
    <property type="match status" value="1"/>
</dbReference>
<dbReference type="Proteomes" id="UP001454036">
    <property type="component" value="Unassembled WGS sequence"/>
</dbReference>
<protein>
    <recommendedName>
        <fullName evidence="2">CCHC-type domain-containing protein</fullName>
    </recommendedName>
</protein>
<keyword evidence="4" id="KW-1185">Reference proteome</keyword>
<dbReference type="SMART" id="SM00343">
    <property type="entry name" value="ZnF_C2HC"/>
    <property type="match status" value="1"/>
</dbReference>
<evidence type="ECO:0000256" key="1">
    <source>
        <dbReference type="PROSITE-ProRule" id="PRU00047"/>
    </source>
</evidence>
<sequence length="371" mass="43059">MSEDKTLTKIPQFDGHYDHWSEMMENLLKAKGLWGVIERGHVEPLEGTLLTDNQQALVEESRVRDHQVKHYLFQALDRTVFEQILDRSTAKIIWNSLKKKYGGNEKVKRALRNSLRREFEVMEQKKGETIDDYFERVTTVSNKLRSNNEDMPENKIVEKILRTLSKKFTYIVVSIEESTNIEEMTVDELQSSLHLHEQKFKRFKEEKDDQVLKVEDRFNRLGIRGRGRETFRGRGRGRRGRQTFNKATVECYKCHQLGHFQYECPNWDKEANYAMIDEDDDLLLMAQIDSGNSSTGNVWFLDSGYSNHVCNNEELFTSLDKTFQHSVKLGNNSRINIAGKGAVKITLNGTSYAVGNVYYVPDLKNNLLSGK</sequence>
<dbReference type="PANTHER" id="PTHR35317:SF27">
    <property type="entry name" value="RETROVIRUS-RELATED POL POLYPROTEIN FROM TRANSPOSON TNT 1-94"/>
    <property type="match status" value="1"/>
</dbReference>
<evidence type="ECO:0000259" key="2">
    <source>
        <dbReference type="PROSITE" id="PS50158"/>
    </source>
</evidence>
<keyword evidence="1" id="KW-0479">Metal-binding</keyword>
<dbReference type="Gene3D" id="4.10.60.10">
    <property type="entry name" value="Zinc finger, CCHC-type"/>
    <property type="match status" value="1"/>
</dbReference>
<keyword evidence="1" id="KW-0863">Zinc-finger</keyword>
<keyword evidence="1" id="KW-0862">Zinc</keyword>
<feature type="domain" description="CCHC-type" evidence="2">
    <location>
        <begin position="251"/>
        <end position="266"/>
    </location>
</feature>
<organism evidence="3 4">
    <name type="scientific">Lithospermum erythrorhizon</name>
    <name type="common">Purple gromwell</name>
    <name type="synonym">Lithospermum officinale var. erythrorhizon</name>
    <dbReference type="NCBI Taxonomy" id="34254"/>
    <lineage>
        <taxon>Eukaryota</taxon>
        <taxon>Viridiplantae</taxon>
        <taxon>Streptophyta</taxon>
        <taxon>Embryophyta</taxon>
        <taxon>Tracheophyta</taxon>
        <taxon>Spermatophyta</taxon>
        <taxon>Magnoliopsida</taxon>
        <taxon>eudicotyledons</taxon>
        <taxon>Gunneridae</taxon>
        <taxon>Pentapetalae</taxon>
        <taxon>asterids</taxon>
        <taxon>lamiids</taxon>
        <taxon>Boraginales</taxon>
        <taxon>Boraginaceae</taxon>
        <taxon>Boraginoideae</taxon>
        <taxon>Lithospermeae</taxon>
        <taxon>Lithospermum</taxon>
    </lineage>
</organism>
<dbReference type="PROSITE" id="PS50158">
    <property type="entry name" value="ZF_CCHC"/>
    <property type="match status" value="1"/>
</dbReference>
<evidence type="ECO:0000313" key="3">
    <source>
        <dbReference type="EMBL" id="GAA0163300.1"/>
    </source>
</evidence>
<dbReference type="Pfam" id="PF00098">
    <property type="entry name" value="zf-CCHC"/>
    <property type="match status" value="1"/>
</dbReference>